<dbReference type="AlphaFoldDB" id="A0A0I9N6J2"/>
<keyword evidence="5" id="KW-0808">Transferase</keyword>
<dbReference type="PANTHER" id="PTHR10468">
    <property type="entry name" value="PROTEIN O-LINKED-MANNOSE BETA-1,2-N-ACETYLGLUCOSAMINYLTRANSFERASE 1/ALPHA-1,3-MANNOSYL-GLYCOPROTEIN 2-BETA-N-ACETYLGLUCOSAMINYLTRANSFERASE"/>
    <property type="match status" value="1"/>
</dbReference>
<evidence type="ECO:0000313" key="18">
    <source>
        <dbReference type="EMBL" id="CTP80829.1"/>
    </source>
</evidence>
<reference evidence="18" key="2">
    <citation type="submission" date="2012-12" db="EMBL/GenBank/DDBJ databases">
        <authorList>
            <person name="Gao Y.W."/>
            <person name="Fan S.T."/>
            <person name="Sun H.T."/>
            <person name="Wang Z."/>
            <person name="Gao X.L."/>
            <person name="Li Y.G."/>
            <person name="Wang T.C."/>
            <person name="Zhang K."/>
            <person name="Xu W.W."/>
            <person name="Yu Z.J."/>
            <person name="Xia X.Z."/>
        </authorList>
    </citation>
    <scope>NUCLEOTIDE SEQUENCE</scope>
    <source>
        <strain evidence="18">FR3</strain>
    </source>
</reference>
<dbReference type="OMA" id="MQRTAYY"/>
<dbReference type="InterPro" id="IPR004139">
    <property type="entry name" value="Glyco_trans_13"/>
</dbReference>
<dbReference type="InterPro" id="IPR052261">
    <property type="entry name" value="Glycosyltransferase_13"/>
</dbReference>
<dbReference type="WormBase" id="Bm4203">
    <property type="protein sequence ID" value="BM41589"/>
    <property type="gene ID" value="WBGene00224464"/>
    <property type="gene designation" value="Bma-gly-12"/>
</dbReference>
<dbReference type="SUPFAM" id="SSF53448">
    <property type="entry name" value="Nucleotide-diphospho-sugar transferases"/>
    <property type="match status" value="1"/>
</dbReference>
<evidence type="ECO:0000256" key="11">
    <source>
        <dbReference type="ARBA" id="ARBA00023136"/>
    </source>
</evidence>
<comment type="catalytic activity">
    <reaction evidence="16 17">
        <text>N(4)-(alpha-D-Man-(1-&gt;3)-[alpha-D-Man-(1-&gt;3)-[alpha-D-Man-(1-&gt;6)]-alpha-D-Man-(1-&gt;6)]-beta-D-Man-(1-&gt;4)-beta-D-GlcNAc-(1-&gt;4)-beta-D-GlcNAc)-L-asparaginyl-[protein] (N-glucan mannose isomer 5A1,2) + UDP-N-acetyl-alpha-D-glucosamine = N(4)-{beta-D-GlcNAc-(1-&gt;2)-alpha-D-Man-(1-&gt;3)-[alpha-D-Man-(1-&gt;3)-[alpha-D-Man-(1-&gt;6)]-alpha-D-Man-(1-&gt;6)]-beta-D-Man-(1-&gt;4)-beta-D-GlcNAc-(1-&gt;4)-beta-D-GlcNAc}-L-asparaginyl-[protein] + UDP + H(+)</text>
        <dbReference type="Rhea" id="RHEA:11456"/>
        <dbReference type="Rhea" id="RHEA-COMP:14367"/>
        <dbReference type="Rhea" id="RHEA-COMP:14368"/>
        <dbReference type="ChEBI" id="CHEBI:15378"/>
        <dbReference type="ChEBI" id="CHEBI:57705"/>
        <dbReference type="ChEBI" id="CHEBI:58223"/>
        <dbReference type="ChEBI" id="CHEBI:59087"/>
        <dbReference type="ChEBI" id="CHEBI:60625"/>
        <dbReference type="EC" id="2.4.1.101"/>
    </reaction>
</comment>
<comment type="similarity">
    <text evidence="3 17">Belongs to the glycosyltransferase 13 family.</text>
</comment>
<keyword evidence="8 17" id="KW-0735">Signal-anchor</keyword>
<dbReference type="GO" id="GO:0003827">
    <property type="term" value="F:alpha-1,3-mannosylglycoprotein 2-beta-N-acetylglucosaminyltransferase activity"/>
    <property type="evidence" value="ECO:0007669"/>
    <property type="project" value="UniProtKB-UniRule"/>
</dbReference>
<evidence type="ECO:0000256" key="15">
    <source>
        <dbReference type="ARBA" id="ARBA00041712"/>
    </source>
</evidence>
<comment type="function">
    <text evidence="13 17">Initiates complex N-linked carbohydrate formation. Essential for the conversion of high-mannose to hybrid and complex N-glycans.</text>
</comment>
<feature type="transmembrane region" description="Helical" evidence="17">
    <location>
        <begin position="35"/>
        <end position="54"/>
    </location>
</feature>
<protein>
    <recommendedName>
        <fullName evidence="14 17">Alpha-1,3-mannosyl-glycoprotein 2-beta-N-acetylglucosaminyltransferase</fullName>
        <shortName evidence="17">GNT-I</shortName>
        <shortName evidence="17">GlcNAc-T I</shortName>
        <ecNumber evidence="14 17">2.4.1.101</ecNumber>
    </recommendedName>
    <alternativeName>
        <fullName evidence="15 17">N-glycosyl-oligosaccharide-glycoprotein N-acetylglucosaminyltransferase I</fullName>
    </alternativeName>
</protein>
<evidence type="ECO:0000256" key="6">
    <source>
        <dbReference type="ARBA" id="ARBA00022692"/>
    </source>
</evidence>
<evidence type="ECO:0000256" key="2">
    <source>
        <dbReference type="ARBA" id="ARBA00004922"/>
    </source>
</evidence>
<dbReference type="EMBL" id="LN856677">
    <property type="protein sequence ID" value="CTP80829.1"/>
    <property type="molecule type" value="Genomic_DNA"/>
</dbReference>
<keyword evidence="7 17" id="KW-0479">Metal-binding</keyword>
<evidence type="ECO:0000256" key="10">
    <source>
        <dbReference type="ARBA" id="ARBA00023034"/>
    </source>
</evidence>
<evidence type="ECO:0000256" key="16">
    <source>
        <dbReference type="ARBA" id="ARBA00049421"/>
    </source>
</evidence>
<evidence type="ECO:0000256" key="14">
    <source>
        <dbReference type="ARBA" id="ARBA00038949"/>
    </source>
</evidence>
<keyword evidence="11 17" id="KW-0472">Membrane</keyword>
<comment type="cofactor">
    <cofactor evidence="17">
        <name>Mn(2+)</name>
        <dbReference type="ChEBI" id="CHEBI:29035"/>
    </cofactor>
    <text evidence="17">The cofactor is mostly bound to the substrate.</text>
</comment>
<proteinExistence type="inferred from homology"/>
<dbReference type="UniPathway" id="UPA00378"/>
<evidence type="ECO:0000256" key="8">
    <source>
        <dbReference type="ARBA" id="ARBA00022968"/>
    </source>
</evidence>
<dbReference type="FunFam" id="3.90.550.10:FF:000252">
    <property type="entry name" value="Protein O-linked-mannose beta-1,2-N-acetylglucosaminyltransferase 1"/>
    <property type="match status" value="1"/>
</dbReference>
<dbReference type="Pfam" id="PF03071">
    <property type="entry name" value="GNT-I"/>
    <property type="match status" value="1"/>
</dbReference>
<dbReference type="EC" id="2.4.1.101" evidence="14 17"/>
<dbReference type="GO" id="GO:0030145">
    <property type="term" value="F:manganese ion binding"/>
    <property type="evidence" value="ECO:0007669"/>
    <property type="project" value="UniProtKB-UniRule"/>
</dbReference>
<keyword evidence="12 17" id="KW-0464">Manganese</keyword>
<keyword evidence="9 17" id="KW-1133">Transmembrane helix</keyword>
<gene>
    <name evidence="19" type="primary">bma-gly-12</name>
    <name evidence="18" type="synonym">Bma-gly-12</name>
    <name evidence="19" type="ORF">Bm4203</name>
    <name evidence="18" type="ORF">BM_Bm4203</name>
</gene>
<keyword evidence="4 17" id="KW-0328">Glycosyltransferase</keyword>
<organism evidence="18">
    <name type="scientific">Brugia malayi</name>
    <name type="common">Filarial nematode worm</name>
    <dbReference type="NCBI Taxonomy" id="6279"/>
    <lineage>
        <taxon>Eukaryota</taxon>
        <taxon>Metazoa</taxon>
        <taxon>Ecdysozoa</taxon>
        <taxon>Nematoda</taxon>
        <taxon>Chromadorea</taxon>
        <taxon>Rhabditida</taxon>
        <taxon>Spirurina</taxon>
        <taxon>Spiruromorpha</taxon>
        <taxon>Filarioidea</taxon>
        <taxon>Onchocercidae</taxon>
        <taxon>Brugia</taxon>
    </lineage>
</organism>
<evidence type="ECO:0000256" key="7">
    <source>
        <dbReference type="ARBA" id="ARBA00022723"/>
    </source>
</evidence>
<dbReference type="GO" id="GO:0048471">
    <property type="term" value="C:perinuclear region of cytoplasm"/>
    <property type="evidence" value="ECO:0007669"/>
    <property type="project" value="EnsemblMetazoa"/>
</dbReference>
<dbReference type="Gene3D" id="3.90.550.10">
    <property type="entry name" value="Spore Coat Polysaccharide Biosynthesis Protein SpsA, Chain A"/>
    <property type="match status" value="1"/>
</dbReference>
<evidence type="ECO:0000256" key="3">
    <source>
        <dbReference type="ARBA" id="ARBA00006492"/>
    </source>
</evidence>
<evidence type="ECO:0000313" key="19">
    <source>
        <dbReference type="WormBase" id="Bm4203"/>
    </source>
</evidence>
<evidence type="ECO:0000256" key="13">
    <source>
        <dbReference type="ARBA" id="ARBA00037706"/>
    </source>
</evidence>
<name>A0A0I9N6J2_BRUMA</name>
<accession>A0A0I9N6J2</accession>
<comment type="subcellular location">
    <subcellularLocation>
        <location evidence="1 17">Golgi apparatus membrane</location>
        <topology evidence="1 17">Single-pass type II membrane protein</topology>
    </subcellularLocation>
</comment>
<evidence type="ECO:0000256" key="9">
    <source>
        <dbReference type="ARBA" id="ARBA00022989"/>
    </source>
</evidence>
<keyword evidence="10 17" id="KW-0333">Golgi apparatus</keyword>
<comment type="pathway">
    <text evidence="2 17">Protein modification; protein glycosylation.</text>
</comment>
<reference evidence="18" key="1">
    <citation type="journal article" date="2007" name="Science">
        <title>Draft genome of the filarial nematode parasite Brugia malayi.</title>
        <authorList>
            <person name="Ghedin E."/>
            <person name="Wang S."/>
            <person name="Spiro D."/>
            <person name="Caler E."/>
            <person name="Zhao Q."/>
            <person name="Crabtree J."/>
            <person name="Allen J.E."/>
            <person name="Delcher A.L."/>
            <person name="Guiliano D.B."/>
            <person name="Miranda-Saavedra D."/>
            <person name="Angiuoli S.V."/>
            <person name="Creasy T."/>
            <person name="Amedeo P."/>
            <person name="Haas B."/>
            <person name="El-Sayed N.M."/>
            <person name="Wortman J.R."/>
            <person name="Feldblyum T."/>
            <person name="Tallon L."/>
            <person name="Schatz M."/>
            <person name="Shumway M."/>
            <person name="Koo H."/>
            <person name="Salzberg S.L."/>
            <person name="Schobel S."/>
            <person name="Pertea M."/>
            <person name="Pop M."/>
            <person name="White O."/>
            <person name="Barton G.J."/>
            <person name="Carlow C.K."/>
            <person name="Crawford M.J."/>
            <person name="Daub J."/>
            <person name="Dimmic M.W."/>
            <person name="Estes C.F."/>
            <person name="Foster J.M."/>
            <person name="Ganatra M."/>
            <person name="Gregory W.F."/>
            <person name="Johnson N.M."/>
            <person name="Jin J."/>
            <person name="Komuniecki R."/>
            <person name="Korf I."/>
            <person name="Kumar S."/>
            <person name="Laney S."/>
            <person name="Li B.W."/>
            <person name="Li W."/>
            <person name="Lindblom T.H."/>
            <person name="Lustigman S."/>
            <person name="Ma D."/>
            <person name="Maina C.V."/>
            <person name="Martin D.M."/>
            <person name="McCarter J.P."/>
            <person name="McReynolds L."/>
            <person name="Mitreva M."/>
            <person name="Nutman T.B."/>
            <person name="Parkinson J."/>
            <person name="Peregrin-Alvarez J.M."/>
            <person name="Poole C."/>
            <person name="Ren Q."/>
            <person name="Saunders L."/>
            <person name="Sluder A.E."/>
            <person name="Smith K."/>
            <person name="Stanke M."/>
            <person name="Unnasch T.R."/>
            <person name="Ware J."/>
            <person name="Wei A.D."/>
            <person name="Weil G."/>
            <person name="Williams D.J."/>
            <person name="Zhang Y."/>
            <person name="Williams S.A."/>
            <person name="Fraser-Liggett C."/>
            <person name="Slatko B."/>
            <person name="Blaxter M.L."/>
            <person name="Scott A.L."/>
        </authorList>
    </citation>
    <scope>NUCLEOTIDE SEQUENCE</scope>
    <source>
        <strain evidence="18">FR3</strain>
    </source>
</reference>
<evidence type="ECO:0000256" key="12">
    <source>
        <dbReference type="ARBA" id="ARBA00023211"/>
    </source>
</evidence>
<dbReference type="GO" id="GO:0006487">
    <property type="term" value="P:protein N-linked glycosylation"/>
    <property type="evidence" value="ECO:0007669"/>
    <property type="project" value="EnsemblMetazoa"/>
</dbReference>
<evidence type="ECO:0000256" key="4">
    <source>
        <dbReference type="ARBA" id="ARBA00022676"/>
    </source>
</evidence>
<sequence>MLSVPMNDAIGRRTMKCVIVVKLSRLISFYIRRRCFIAFSIISIFLLILQGILFSSSDKRPQANDRKILESKITNILHSGSLSAAANRAVRVENLLFDKNIAQSVTDSNEKFVAVVLVMAAKRERAIRNHLDQLIKLRPSAVQFPIVISQDGDDQAVMEAISSFTSEEKKITFIHHKGRAELPSYLDSGSKNYFRIARHYKWALDEVFFKMKYEMAIITEDDLDLADDFFSYFAALKPILLADETIWCISAWNDNGGANITDRKHGEKLYRTDFFPGLGWMLTAQLWNELSANWPEMYWDDWMRRQDVRKERVCIRPEVSRTSHNNDLAGKGSSGGLYKKYLASIRLPEIAIDFSKLDLSYLIKSNYDSFLNQEISGAVVLSTDSFLNKTFSGSGPFFVTYKTPREYRRLGKSVGLMLDIRSGMPRTAYYGIVTFMYCSERFYAVPEKLNLSAPNFGLKPSSDYYNEKWDKMTRYLEFQETYCTPTKYNGKCDPKDPDLIAWFAKKRLSKRLKHWGEMIIN</sequence>
<evidence type="ECO:0000256" key="17">
    <source>
        <dbReference type="RuleBase" id="RU368119"/>
    </source>
</evidence>
<evidence type="ECO:0000256" key="5">
    <source>
        <dbReference type="ARBA" id="ARBA00022679"/>
    </source>
</evidence>
<keyword evidence="6 17" id="KW-0812">Transmembrane</keyword>
<dbReference type="PANTHER" id="PTHR10468:SF3">
    <property type="entry name" value="ALPHA-1,3-MANNOSYL-GLYCOPROTEIN 2-BETA-N-ACETYLGLUCOSAMINYLTRANSFERASE"/>
    <property type="match status" value="1"/>
</dbReference>
<evidence type="ECO:0000256" key="1">
    <source>
        <dbReference type="ARBA" id="ARBA00004323"/>
    </source>
</evidence>
<dbReference type="GO" id="GO:0000139">
    <property type="term" value="C:Golgi membrane"/>
    <property type="evidence" value="ECO:0007669"/>
    <property type="project" value="UniProtKB-SubCell"/>
</dbReference>
<dbReference type="Gene3D" id="3.10.180.20">
    <property type="entry name" value="N-Acetylglucosaminyltransferase I, Domain 2"/>
    <property type="match status" value="1"/>
</dbReference>
<dbReference type="InterPro" id="IPR029044">
    <property type="entry name" value="Nucleotide-diphossugar_trans"/>
</dbReference>